<organism evidence="1 2">
    <name type="scientific">Paraburkholderia sprentiae WSM5005</name>
    <dbReference type="NCBI Taxonomy" id="754502"/>
    <lineage>
        <taxon>Bacteria</taxon>
        <taxon>Pseudomonadati</taxon>
        <taxon>Pseudomonadota</taxon>
        <taxon>Betaproteobacteria</taxon>
        <taxon>Burkholderiales</taxon>
        <taxon>Burkholderiaceae</taxon>
        <taxon>Paraburkholderia</taxon>
    </lineage>
</organism>
<name>A0A1I9YDE7_9BURK</name>
<dbReference type="RefSeq" id="WP_027198251.1">
    <property type="nucleotide sequence ID" value="NZ_CP017561.2"/>
</dbReference>
<dbReference type="KEGG" id="pspw:BJG93_02170"/>
<protein>
    <submittedName>
        <fullName evidence="1">Uncharacterized protein</fullName>
    </submittedName>
</protein>
<evidence type="ECO:0000313" key="1">
    <source>
        <dbReference type="EMBL" id="APA84330.1"/>
    </source>
</evidence>
<accession>A0A1I9YDE7</accession>
<proteinExistence type="predicted"/>
<dbReference type="AlphaFoldDB" id="A0A1I9YDE7"/>
<evidence type="ECO:0000313" key="2">
    <source>
        <dbReference type="Proteomes" id="UP000179860"/>
    </source>
</evidence>
<gene>
    <name evidence="1" type="ORF">BJG93_02170</name>
</gene>
<dbReference type="EMBL" id="CP017561">
    <property type="protein sequence ID" value="APA84330.1"/>
    <property type="molecule type" value="Genomic_DNA"/>
</dbReference>
<reference evidence="1" key="2">
    <citation type="submission" date="2021-06" db="EMBL/GenBank/DDBJ databases">
        <authorList>
            <person name="Rogers T.H."/>
            <person name="Ramsay J.P."/>
            <person name="Wang P."/>
            <person name="Terpolilli J."/>
        </authorList>
    </citation>
    <scope>NUCLEOTIDE SEQUENCE</scope>
    <source>
        <strain evidence="1">WSM5005</strain>
    </source>
</reference>
<keyword evidence="2" id="KW-1185">Reference proteome</keyword>
<sequence>MKSRKPQEGYYAGLTQLSLPEGVDELDLGKGLMLRSTYAHLMQTNIMAFNPPRLKGEHHAGPWKATSTHAGWDVTVELSIPRSYEPPHGLSYHDVGRTITVLMRLVCDPGIRLLVESNHSLSNGTELDDNEIRIAPVESTPQYISLGFINPEDTEHAGARVSWVKANWKNAVDLMGTHGNFRLAMDAFALSTFVPHHALTLISLWGALEALFSPSTSELRFRVSILIASYLHPPGPERANLQKEIFDLYDMRSAAAHGKPKHNLDHLAKTFNLIKSVLTRMIEDNFVPTKAFLNERLMGVEVAT</sequence>
<dbReference type="Proteomes" id="UP000179860">
    <property type="component" value="Chromosome 1"/>
</dbReference>
<dbReference type="OrthoDB" id="7062109at2"/>
<reference evidence="1" key="1">
    <citation type="submission" date="2016-09" db="EMBL/GenBank/DDBJ databases">
        <title>The Complete Genome of Burkholderia sprentiae wsm5005.</title>
        <authorList>
            <person name="De Meyer S."/>
            <person name="Wang P."/>
            <person name="Terpolilli J."/>
        </authorList>
    </citation>
    <scope>NUCLEOTIDE SEQUENCE [LARGE SCALE GENOMIC DNA]</scope>
    <source>
        <strain evidence="1">WSM5005</strain>
    </source>
</reference>